<name>A0A6G4XEB7_9ACTN</name>
<gene>
    <name evidence="2" type="ORF">G6045_08625</name>
</gene>
<organism evidence="2 3">
    <name type="scientific">Streptomyces mesophilus</name>
    <dbReference type="NCBI Taxonomy" id="1775132"/>
    <lineage>
        <taxon>Bacteria</taxon>
        <taxon>Bacillati</taxon>
        <taxon>Actinomycetota</taxon>
        <taxon>Actinomycetes</taxon>
        <taxon>Kitasatosporales</taxon>
        <taxon>Streptomycetaceae</taxon>
        <taxon>Streptomyces</taxon>
    </lineage>
</organism>
<dbReference type="AlphaFoldDB" id="A0A6G4XEB7"/>
<evidence type="ECO:0000256" key="1">
    <source>
        <dbReference type="SAM" id="MobiDB-lite"/>
    </source>
</evidence>
<accession>A0A6G4XEB7</accession>
<dbReference type="RefSeq" id="WP_165331249.1">
    <property type="nucleotide sequence ID" value="NZ_JAAKZW010000019.1"/>
</dbReference>
<sequence length="174" mass="18038">MVAAGPAAGESEAAPTAAASPAKPELPGALQDIQDQCADKSTVRPSAEKSQAAGDGSMPENPKWAENHGYLQTLRLSPRGACEGAAHRERLQGALSQQKVPSAAGVQDTLRALDYPQSRVLGLYESGGLVLFTLDLSHATSGVCLDGSVRPQGVQLEEHGVYLEGGCERPKGGH</sequence>
<evidence type="ECO:0000313" key="2">
    <source>
        <dbReference type="EMBL" id="NGO75738.1"/>
    </source>
</evidence>
<protein>
    <submittedName>
        <fullName evidence="2">Uncharacterized protein</fullName>
    </submittedName>
</protein>
<proteinExistence type="predicted"/>
<keyword evidence="3" id="KW-1185">Reference proteome</keyword>
<feature type="compositionally biased region" description="Low complexity" evidence="1">
    <location>
        <begin position="1"/>
        <end position="22"/>
    </location>
</feature>
<evidence type="ECO:0000313" key="3">
    <source>
        <dbReference type="Proteomes" id="UP000481109"/>
    </source>
</evidence>
<dbReference type="EMBL" id="JAAKZW010000019">
    <property type="protein sequence ID" value="NGO75738.1"/>
    <property type="molecule type" value="Genomic_DNA"/>
</dbReference>
<feature type="region of interest" description="Disordered" evidence="1">
    <location>
        <begin position="1"/>
        <end position="70"/>
    </location>
</feature>
<comment type="caution">
    <text evidence="2">The sequence shown here is derived from an EMBL/GenBank/DDBJ whole genome shotgun (WGS) entry which is preliminary data.</text>
</comment>
<reference evidence="2 3" key="1">
    <citation type="submission" date="2020-02" db="EMBL/GenBank/DDBJ databases">
        <title>Whole-genome analyses of novel actinobacteria.</title>
        <authorList>
            <person name="Sahin N."/>
            <person name="Tokatli A."/>
        </authorList>
    </citation>
    <scope>NUCLEOTIDE SEQUENCE [LARGE SCALE GENOMIC DNA]</scope>
    <source>
        <strain evidence="2 3">YC504</strain>
    </source>
</reference>
<dbReference type="Proteomes" id="UP000481109">
    <property type="component" value="Unassembled WGS sequence"/>
</dbReference>